<comment type="caution">
    <text evidence="1">The sequence shown here is derived from an EMBL/GenBank/DDBJ whole genome shotgun (WGS) entry which is preliminary data.</text>
</comment>
<gene>
    <name evidence="1" type="ORF">B0I31_11676</name>
</gene>
<evidence type="ECO:0000313" key="1">
    <source>
        <dbReference type="EMBL" id="PSL52000.1"/>
    </source>
</evidence>
<evidence type="ECO:0000313" key="2">
    <source>
        <dbReference type="Proteomes" id="UP000241118"/>
    </source>
</evidence>
<proteinExistence type="predicted"/>
<sequence>MALSPQAELVWQGRIHLGDEPGIHGNAAYSGLGVELPLTLDKTDPSAADTTTLVVRTRDVQTFQGYPGHLITVTAYVPDPGDPNHSVPTVLAAERLTSADDNVKEVEVDLSGLAFPAFLGVRVAVDTEVPPGLYDDFLLVRLSNSAADFAFVATFGFRA</sequence>
<keyword evidence="2" id="KW-1185">Reference proteome</keyword>
<organism evidence="1 2">
    <name type="scientific">Saccharothrix carnea</name>
    <dbReference type="NCBI Taxonomy" id="1280637"/>
    <lineage>
        <taxon>Bacteria</taxon>
        <taxon>Bacillati</taxon>
        <taxon>Actinomycetota</taxon>
        <taxon>Actinomycetes</taxon>
        <taxon>Pseudonocardiales</taxon>
        <taxon>Pseudonocardiaceae</taxon>
        <taxon>Saccharothrix</taxon>
    </lineage>
</organism>
<dbReference type="AlphaFoldDB" id="A0A2P8I0K4"/>
<dbReference type="Proteomes" id="UP000241118">
    <property type="component" value="Unassembled WGS sequence"/>
</dbReference>
<dbReference type="EMBL" id="PYAX01000016">
    <property type="protein sequence ID" value="PSL52000.1"/>
    <property type="molecule type" value="Genomic_DNA"/>
</dbReference>
<accession>A0A2P8I0K4</accession>
<name>A0A2P8I0K4_SACCR</name>
<protein>
    <submittedName>
        <fullName evidence="1">Uncharacterized protein</fullName>
    </submittedName>
</protein>
<dbReference type="RefSeq" id="WP_219910923.1">
    <property type="nucleotide sequence ID" value="NZ_PYAX01000016.1"/>
</dbReference>
<reference evidence="1 2" key="1">
    <citation type="submission" date="2018-03" db="EMBL/GenBank/DDBJ databases">
        <title>Genomic Encyclopedia of Type Strains, Phase III (KMG-III): the genomes of soil and plant-associated and newly described type strains.</title>
        <authorList>
            <person name="Whitman W."/>
        </authorList>
    </citation>
    <scope>NUCLEOTIDE SEQUENCE [LARGE SCALE GENOMIC DNA]</scope>
    <source>
        <strain evidence="1 2">CGMCC 4.7097</strain>
    </source>
</reference>